<organism evidence="2 3">
    <name type="scientific">Sphenostylis stenocarpa</name>
    <dbReference type="NCBI Taxonomy" id="92480"/>
    <lineage>
        <taxon>Eukaryota</taxon>
        <taxon>Viridiplantae</taxon>
        <taxon>Streptophyta</taxon>
        <taxon>Embryophyta</taxon>
        <taxon>Tracheophyta</taxon>
        <taxon>Spermatophyta</taxon>
        <taxon>Magnoliopsida</taxon>
        <taxon>eudicotyledons</taxon>
        <taxon>Gunneridae</taxon>
        <taxon>Pentapetalae</taxon>
        <taxon>rosids</taxon>
        <taxon>fabids</taxon>
        <taxon>Fabales</taxon>
        <taxon>Fabaceae</taxon>
        <taxon>Papilionoideae</taxon>
        <taxon>50 kb inversion clade</taxon>
        <taxon>NPAAA clade</taxon>
        <taxon>indigoferoid/millettioid clade</taxon>
        <taxon>Phaseoleae</taxon>
        <taxon>Sphenostylis</taxon>
    </lineage>
</organism>
<feature type="region of interest" description="Disordered" evidence="1">
    <location>
        <begin position="1"/>
        <end position="56"/>
    </location>
</feature>
<dbReference type="AlphaFoldDB" id="A0AA86T6R8"/>
<keyword evidence="3" id="KW-1185">Reference proteome</keyword>
<dbReference type="Proteomes" id="UP001189624">
    <property type="component" value="Chromosome 6"/>
</dbReference>
<dbReference type="EMBL" id="OY731403">
    <property type="protein sequence ID" value="CAJ1964523.1"/>
    <property type="molecule type" value="Genomic_DNA"/>
</dbReference>
<feature type="non-terminal residue" evidence="2">
    <location>
        <position position="1"/>
    </location>
</feature>
<evidence type="ECO:0000313" key="2">
    <source>
        <dbReference type="EMBL" id="CAJ1964523.1"/>
    </source>
</evidence>
<accession>A0AA86T6R8</accession>
<dbReference type="Gramene" id="rna-AYBTSS11_LOCUS20360">
    <property type="protein sequence ID" value="CAJ1964523.1"/>
    <property type="gene ID" value="gene-AYBTSS11_LOCUS20360"/>
</dbReference>
<gene>
    <name evidence="2" type="ORF">AYBTSS11_LOCUS20360</name>
</gene>
<feature type="compositionally biased region" description="Basic and acidic residues" evidence="1">
    <location>
        <begin position="27"/>
        <end position="56"/>
    </location>
</feature>
<proteinExistence type="predicted"/>
<feature type="compositionally biased region" description="Gly residues" evidence="1">
    <location>
        <begin position="9"/>
        <end position="21"/>
    </location>
</feature>
<evidence type="ECO:0000256" key="1">
    <source>
        <dbReference type="SAM" id="MobiDB-lite"/>
    </source>
</evidence>
<protein>
    <submittedName>
        <fullName evidence="2">Uncharacterized protein</fullName>
    </submittedName>
</protein>
<reference evidence="2" key="1">
    <citation type="submission" date="2023-10" db="EMBL/GenBank/DDBJ databases">
        <authorList>
            <person name="Domelevo Entfellner J.-B."/>
        </authorList>
    </citation>
    <scope>NUCLEOTIDE SEQUENCE</scope>
</reference>
<name>A0AA86T6R8_9FABA</name>
<sequence>GLKHNGSRSDGGQGSEKGCGGGDHDEDSWLKGEREGEKRVASLKGKSESAGRRGCGEALRRVEAGARFKLGHGGYAGG</sequence>
<evidence type="ECO:0000313" key="3">
    <source>
        <dbReference type="Proteomes" id="UP001189624"/>
    </source>
</evidence>